<evidence type="ECO:0000256" key="10">
    <source>
        <dbReference type="PROSITE-ProRule" id="PRU00192"/>
    </source>
</evidence>
<dbReference type="InterPro" id="IPR011009">
    <property type="entry name" value="Kinase-like_dom_sf"/>
</dbReference>
<feature type="compositionally biased region" description="Polar residues" evidence="12">
    <location>
        <begin position="523"/>
        <end position="542"/>
    </location>
</feature>
<evidence type="ECO:0000259" key="13">
    <source>
        <dbReference type="PROSITE" id="PS50002"/>
    </source>
</evidence>
<dbReference type="InterPro" id="IPR008271">
    <property type="entry name" value="Ser/Thr_kinase_AS"/>
</dbReference>
<keyword evidence="4 10" id="KW-0728">SH3 domain</keyword>
<keyword evidence="5" id="KW-0808">Transferase</keyword>
<evidence type="ECO:0000259" key="14">
    <source>
        <dbReference type="PROSITE" id="PS50011"/>
    </source>
</evidence>
<evidence type="ECO:0000256" key="12">
    <source>
        <dbReference type="SAM" id="MobiDB-lite"/>
    </source>
</evidence>
<dbReference type="AlphaFoldDB" id="A0A813QWD5"/>
<dbReference type="GO" id="GO:0005524">
    <property type="term" value="F:ATP binding"/>
    <property type="evidence" value="ECO:0007669"/>
    <property type="project" value="UniProtKB-UniRule"/>
</dbReference>
<gene>
    <name evidence="15" type="ORF">EDS130_LOCUS3393</name>
</gene>
<dbReference type="Gene3D" id="3.30.200.20">
    <property type="entry name" value="Phosphorylase Kinase, domain 1"/>
    <property type="match status" value="1"/>
</dbReference>
<evidence type="ECO:0000256" key="2">
    <source>
        <dbReference type="ARBA" id="ARBA00006529"/>
    </source>
</evidence>
<feature type="region of interest" description="Disordered" evidence="12">
    <location>
        <begin position="573"/>
        <end position="670"/>
    </location>
</feature>
<evidence type="ECO:0000256" key="11">
    <source>
        <dbReference type="PROSITE-ProRule" id="PRU10141"/>
    </source>
</evidence>
<dbReference type="GO" id="GO:0004706">
    <property type="term" value="F:JUN kinase kinase kinase activity"/>
    <property type="evidence" value="ECO:0007669"/>
    <property type="project" value="TreeGrafter"/>
</dbReference>
<dbReference type="InterPro" id="IPR036028">
    <property type="entry name" value="SH3-like_dom_sf"/>
</dbReference>
<evidence type="ECO:0000256" key="5">
    <source>
        <dbReference type="ARBA" id="ARBA00022527"/>
    </source>
</evidence>
<dbReference type="PROSITE" id="PS50011">
    <property type="entry name" value="PROTEIN_KINASE_DOM"/>
    <property type="match status" value="1"/>
</dbReference>
<dbReference type="Pfam" id="PF07714">
    <property type="entry name" value="PK_Tyr_Ser-Thr"/>
    <property type="match status" value="1"/>
</dbReference>
<feature type="region of interest" description="Disordered" evidence="12">
    <location>
        <begin position="697"/>
        <end position="745"/>
    </location>
</feature>
<comment type="similarity">
    <text evidence="2">Belongs to the protein kinase superfamily. STE Ser/Thr protein kinase family. MAP kinase kinase kinase subfamily.</text>
</comment>
<keyword evidence="6 11" id="KW-0547">Nucleotide-binding</keyword>
<dbReference type="PROSITE" id="PS50002">
    <property type="entry name" value="SH3"/>
    <property type="match status" value="1"/>
</dbReference>
<dbReference type="SMART" id="SM00326">
    <property type="entry name" value="SH3"/>
    <property type="match status" value="1"/>
</dbReference>
<keyword evidence="5" id="KW-0723">Serine/threonine-protein kinase</keyword>
<comment type="catalytic activity">
    <reaction evidence="8">
        <text>L-threonyl-[protein] + ATP = O-phospho-L-threonyl-[protein] + ADP + H(+)</text>
        <dbReference type="Rhea" id="RHEA:46608"/>
        <dbReference type="Rhea" id="RHEA-COMP:11060"/>
        <dbReference type="Rhea" id="RHEA-COMP:11605"/>
        <dbReference type="ChEBI" id="CHEBI:15378"/>
        <dbReference type="ChEBI" id="CHEBI:30013"/>
        <dbReference type="ChEBI" id="CHEBI:30616"/>
        <dbReference type="ChEBI" id="CHEBI:61977"/>
        <dbReference type="ChEBI" id="CHEBI:456216"/>
        <dbReference type="EC" id="2.7.11.25"/>
    </reaction>
</comment>
<evidence type="ECO:0000313" key="15">
    <source>
        <dbReference type="EMBL" id="CAF0772504.1"/>
    </source>
</evidence>
<protein>
    <recommendedName>
        <fullName evidence="3">mitogen-activated protein kinase kinase kinase</fullName>
        <ecNumber evidence="3">2.7.11.25</ecNumber>
    </recommendedName>
</protein>
<dbReference type="EMBL" id="CAJNOJ010000008">
    <property type="protein sequence ID" value="CAF0772504.1"/>
    <property type="molecule type" value="Genomic_DNA"/>
</dbReference>
<dbReference type="PRINTS" id="PR00452">
    <property type="entry name" value="SH3DOMAIN"/>
</dbReference>
<evidence type="ECO:0000256" key="6">
    <source>
        <dbReference type="ARBA" id="ARBA00022741"/>
    </source>
</evidence>
<dbReference type="InterPro" id="IPR000719">
    <property type="entry name" value="Prot_kinase_dom"/>
</dbReference>
<keyword evidence="7 11" id="KW-0067">ATP-binding</keyword>
<feature type="compositionally biased region" description="Low complexity" evidence="12">
    <location>
        <begin position="659"/>
        <end position="670"/>
    </location>
</feature>
<evidence type="ECO:0000256" key="3">
    <source>
        <dbReference type="ARBA" id="ARBA00012406"/>
    </source>
</evidence>
<comment type="caution">
    <text evidence="15">The sequence shown here is derived from an EMBL/GenBank/DDBJ whole genome shotgun (WGS) entry which is preliminary data.</text>
</comment>
<feature type="binding site" evidence="11">
    <location>
        <position position="107"/>
    </location>
    <ligand>
        <name>ATP</name>
        <dbReference type="ChEBI" id="CHEBI:30616"/>
    </ligand>
</feature>
<dbReference type="Gene3D" id="1.10.510.10">
    <property type="entry name" value="Transferase(Phosphotransferase) domain 1"/>
    <property type="match status" value="1"/>
</dbReference>
<proteinExistence type="inferred from homology"/>
<evidence type="ECO:0000256" key="8">
    <source>
        <dbReference type="ARBA" id="ARBA00047559"/>
    </source>
</evidence>
<evidence type="ECO:0000256" key="7">
    <source>
        <dbReference type="ARBA" id="ARBA00022840"/>
    </source>
</evidence>
<dbReference type="InterPro" id="IPR051681">
    <property type="entry name" value="Ser/Thr_Kinases-Pseudokinases"/>
</dbReference>
<accession>A0A813QWD5</accession>
<evidence type="ECO:0000256" key="1">
    <source>
        <dbReference type="ARBA" id="ARBA00001946"/>
    </source>
</evidence>
<dbReference type="Gene3D" id="2.30.30.40">
    <property type="entry name" value="SH3 Domains"/>
    <property type="match status" value="1"/>
</dbReference>
<dbReference type="Proteomes" id="UP000663852">
    <property type="component" value="Unassembled WGS sequence"/>
</dbReference>
<evidence type="ECO:0000256" key="9">
    <source>
        <dbReference type="ARBA" id="ARBA00048329"/>
    </source>
</evidence>
<dbReference type="OrthoDB" id="339325at2759"/>
<dbReference type="PANTHER" id="PTHR44329">
    <property type="entry name" value="SERINE/THREONINE-PROTEIN KINASE TNNI3K-RELATED"/>
    <property type="match status" value="1"/>
</dbReference>
<evidence type="ECO:0000313" key="16">
    <source>
        <dbReference type="Proteomes" id="UP000663852"/>
    </source>
</evidence>
<reference evidence="15" key="1">
    <citation type="submission" date="2021-02" db="EMBL/GenBank/DDBJ databases">
        <authorList>
            <person name="Nowell W R."/>
        </authorList>
    </citation>
    <scope>NUCLEOTIDE SEQUENCE</scope>
</reference>
<feature type="compositionally biased region" description="Low complexity" evidence="12">
    <location>
        <begin position="720"/>
        <end position="732"/>
    </location>
</feature>
<dbReference type="EC" id="2.7.11.25" evidence="3"/>
<sequence length="859" mass="96047">MNNSNDEFLHVIYDYTSKGDDELTLKRGSVLEVLSKDERISGSEGWWTGRLLNSESVGVFPANFVANAEPNLRIIDYKDLQIGELIGIGGFGHVHYGKFGDVHVAIKTAKSLTSYNIFSTSTSQKTSMDDQSDAVHKNLIDGLLREARLFSNLNHPNIIQLFGVSPCLATKNLYLVMEYAHGGALSELLYRRKSGLFPNVFIEYAKQIADGMRYLHGEAPGLVIHRDLKCSNILILESIENVHDDYELLQKTLKITDFGLAKKQLQSSSMTTAGTYPWMSPECIRNNEFSTKSDVWSYGVLLWECLTGEIPYKGFDQMQVAFGIATNKYSLPIPSTCPEEFSQLMKECWHVLPQNRLSFNELHDRIVKIIETNYSNAELNNIETNEGSYSSLQQDWRKEIQTIFDELKTKEQQIRDREQAMLQKTLEQNDQRLQLEQWEHELHEREMHVIERELSLLMLTNQQERLQHQTPKAQKRSGRFMRSLLHAALNGNASLSSATATSLISSPTNFRHLISVCRDPVSDPSSPIGSSAKSTPTTPNLSRLRTLTLSEDLTLNKLDDGEFLINNDVHQPLQLNGVNSPEKPTRCSSGTLPRSRWHNPKSWSSSAGVKRKHGKTKVRPGEAKWYLDSESSISKANDDETKSATPIVESNSKQENSDEINSSSSSTCSTPNDCSLSRAFLDINSFLVSIGLGRRLPTHLPSSTSTLKSPPSEIKSKQQNPSSSSANTTPSPLTKKQHKRACSSPTTNGLVNIGYCTRPAFSSTRPNSLVLSSTSSSSLGLIPNISQSDSQLDETYFHATKQEDRQSSIDGAASDNFYSVKSSKMSTSMTTSNSQPLLNCPYLIDIDTEEQLSHKYFPR</sequence>
<feature type="compositionally biased region" description="Low complexity" evidence="12">
    <location>
        <begin position="698"/>
        <end position="712"/>
    </location>
</feature>
<comment type="cofactor">
    <cofactor evidence="1">
        <name>Mg(2+)</name>
        <dbReference type="ChEBI" id="CHEBI:18420"/>
    </cofactor>
</comment>
<dbReference type="PROSITE" id="PS00107">
    <property type="entry name" value="PROTEIN_KINASE_ATP"/>
    <property type="match status" value="1"/>
</dbReference>
<dbReference type="PROSITE" id="PS00108">
    <property type="entry name" value="PROTEIN_KINASE_ST"/>
    <property type="match status" value="1"/>
</dbReference>
<evidence type="ECO:0000256" key="4">
    <source>
        <dbReference type="ARBA" id="ARBA00022443"/>
    </source>
</evidence>
<dbReference type="InterPro" id="IPR017441">
    <property type="entry name" value="Protein_kinase_ATP_BS"/>
</dbReference>
<organism evidence="15 16">
    <name type="scientific">Adineta ricciae</name>
    <name type="common">Rotifer</name>
    <dbReference type="NCBI Taxonomy" id="249248"/>
    <lineage>
        <taxon>Eukaryota</taxon>
        <taxon>Metazoa</taxon>
        <taxon>Spiralia</taxon>
        <taxon>Gnathifera</taxon>
        <taxon>Rotifera</taxon>
        <taxon>Eurotatoria</taxon>
        <taxon>Bdelloidea</taxon>
        <taxon>Adinetida</taxon>
        <taxon>Adinetidae</taxon>
        <taxon>Adineta</taxon>
    </lineage>
</organism>
<dbReference type="SUPFAM" id="SSF56112">
    <property type="entry name" value="Protein kinase-like (PK-like)"/>
    <property type="match status" value="1"/>
</dbReference>
<name>A0A813QWD5_ADIRI</name>
<dbReference type="PANTHER" id="PTHR44329:SF293">
    <property type="entry name" value="MITOGEN-ACTIVATED PROTEIN KINASE KINASE KINASE"/>
    <property type="match status" value="1"/>
</dbReference>
<dbReference type="InterPro" id="IPR001245">
    <property type="entry name" value="Ser-Thr/Tyr_kinase_cat_dom"/>
</dbReference>
<keyword evidence="5" id="KW-0418">Kinase</keyword>
<feature type="domain" description="Protein kinase" evidence="14">
    <location>
        <begin position="80"/>
        <end position="366"/>
    </location>
</feature>
<comment type="catalytic activity">
    <reaction evidence="9">
        <text>L-seryl-[protein] + ATP = O-phospho-L-seryl-[protein] + ADP + H(+)</text>
        <dbReference type="Rhea" id="RHEA:17989"/>
        <dbReference type="Rhea" id="RHEA-COMP:9863"/>
        <dbReference type="Rhea" id="RHEA-COMP:11604"/>
        <dbReference type="ChEBI" id="CHEBI:15378"/>
        <dbReference type="ChEBI" id="CHEBI:29999"/>
        <dbReference type="ChEBI" id="CHEBI:30616"/>
        <dbReference type="ChEBI" id="CHEBI:83421"/>
        <dbReference type="ChEBI" id="CHEBI:456216"/>
        <dbReference type="EC" id="2.7.11.25"/>
    </reaction>
</comment>
<dbReference type="Pfam" id="PF00018">
    <property type="entry name" value="SH3_1"/>
    <property type="match status" value="1"/>
</dbReference>
<feature type="region of interest" description="Disordered" evidence="12">
    <location>
        <begin position="521"/>
        <end position="542"/>
    </location>
</feature>
<feature type="domain" description="SH3" evidence="13">
    <location>
        <begin position="4"/>
        <end position="70"/>
    </location>
</feature>
<dbReference type="PRINTS" id="PR00109">
    <property type="entry name" value="TYRKINASE"/>
</dbReference>
<feature type="compositionally biased region" description="Basic residues" evidence="12">
    <location>
        <begin position="609"/>
        <end position="618"/>
    </location>
</feature>
<dbReference type="SMART" id="SM00220">
    <property type="entry name" value="S_TKc"/>
    <property type="match status" value="1"/>
</dbReference>
<dbReference type="SUPFAM" id="SSF50044">
    <property type="entry name" value="SH3-domain"/>
    <property type="match status" value="1"/>
</dbReference>
<dbReference type="InterPro" id="IPR001452">
    <property type="entry name" value="SH3_domain"/>
</dbReference>